<evidence type="ECO:0000256" key="1">
    <source>
        <dbReference type="SAM" id="Phobius"/>
    </source>
</evidence>
<evidence type="ECO:0000313" key="3">
    <source>
        <dbReference type="Proteomes" id="UP000664940"/>
    </source>
</evidence>
<organism evidence="2 3">
    <name type="scientific">Phyllostomus discolor</name>
    <name type="common">pale spear-nosed bat</name>
    <dbReference type="NCBI Taxonomy" id="89673"/>
    <lineage>
        <taxon>Eukaryota</taxon>
        <taxon>Metazoa</taxon>
        <taxon>Chordata</taxon>
        <taxon>Craniata</taxon>
        <taxon>Vertebrata</taxon>
        <taxon>Euteleostomi</taxon>
        <taxon>Mammalia</taxon>
        <taxon>Eutheria</taxon>
        <taxon>Laurasiatheria</taxon>
        <taxon>Chiroptera</taxon>
        <taxon>Yangochiroptera</taxon>
        <taxon>Phyllostomidae</taxon>
        <taxon>Phyllostominae</taxon>
        <taxon>Phyllostomus</taxon>
    </lineage>
</organism>
<gene>
    <name evidence="2" type="ORF">HJG60_009003</name>
</gene>
<dbReference type="Proteomes" id="UP000664940">
    <property type="component" value="Unassembled WGS sequence"/>
</dbReference>
<name>A0A834DCN2_9CHIR</name>
<proteinExistence type="predicted"/>
<feature type="transmembrane region" description="Helical" evidence="1">
    <location>
        <begin position="82"/>
        <end position="101"/>
    </location>
</feature>
<comment type="caution">
    <text evidence="2">The sequence shown here is derived from an EMBL/GenBank/DDBJ whole genome shotgun (WGS) entry which is preliminary data.</text>
</comment>
<dbReference type="EMBL" id="JABVXQ010000014">
    <property type="protein sequence ID" value="KAF6078070.1"/>
    <property type="molecule type" value="Genomic_DNA"/>
</dbReference>
<protein>
    <submittedName>
        <fullName evidence="2">Uncharacterized protein</fullName>
    </submittedName>
</protein>
<keyword evidence="1" id="KW-1133">Transmembrane helix</keyword>
<sequence length="147" mass="16961">MEPLECLESKVKDSPERMVTSVYWKGLVQQQGSLKGVSSRVRTEMGWKSQKLEPLSPRVLFRLYISYHTIVILYPTQHPSPILIHFAIFLSFITIVVNFIFSHTRPSFYPSLSPFPLHLTSHKLSSFLSQLTFFFPSNNSLISFHLS</sequence>
<keyword evidence="1" id="KW-0472">Membrane</keyword>
<reference evidence="2 3" key="1">
    <citation type="journal article" date="2020" name="Nature">
        <title>Six reference-quality genomes reveal evolution of bat adaptations.</title>
        <authorList>
            <person name="Jebb D."/>
            <person name="Huang Z."/>
            <person name="Pippel M."/>
            <person name="Hughes G.M."/>
            <person name="Lavrichenko K."/>
            <person name="Devanna P."/>
            <person name="Winkler S."/>
            <person name="Jermiin L.S."/>
            <person name="Skirmuntt E.C."/>
            <person name="Katzourakis A."/>
            <person name="Burkitt-Gray L."/>
            <person name="Ray D.A."/>
            <person name="Sullivan K.A.M."/>
            <person name="Roscito J.G."/>
            <person name="Kirilenko B.M."/>
            <person name="Davalos L.M."/>
            <person name="Corthals A.P."/>
            <person name="Power M.L."/>
            <person name="Jones G."/>
            <person name="Ransome R.D."/>
            <person name="Dechmann D.K.N."/>
            <person name="Locatelli A.G."/>
            <person name="Puechmaille S.J."/>
            <person name="Fedrigo O."/>
            <person name="Jarvis E.D."/>
            <person name="Hiller M."/>
            <person name="Vernes S.C."/>
            <person name="Myers E.W."/>
            <person name="Teeling E.C."/>
        </authorList>
    </citation>
    <scope>NUCLEOTIDE SEQUENCE [LARGE SCALE GENOMIC DNA]</scope>
    <source>
        <strain evidence="2">Bat1K_MPI-CBG_1</strain>
    </source>
</reference>
<evidence type="ECO:0000313" key="2">
    <source>
        <dbReference type="EMBL" id="KAF6078070.1"/>
    </source>
</evidence>
<keyword evidence="1" id="KW-0812">Transmembrane</keyword>
<dbReference type="AlphaFoldDB" id="A0A834DCN2"/>
<accession>A0A834DCN2</accession>